<dbReference type="SUPFAM" id="SSF51556">
    <property type="entry name" value="Metallo-dependent hydrolases"/>
    <property type="match status" value="1"/>
</dbReference>
<comment type="similarity">
    <text evidence="4">Belongs to the metallo-dependent hydrolases superfamily. HutI family.</text>
</comment>
<feature type="domain" description="Amidohydrolase-related" evidence="13">
    <location>
        <begin position="86"/>
        <end position="429"/>
    </location>
</feature>
<accession>A0AAJ7TZ51</accession>
<evidence type="ECO:0000256" key="3">
    <source>
        <dbReference type="ARBA" id="ARBA00004758"/>
    </source>
</evidence>
<evidence type="ECO:0000256" key="9">
    <source>
        <dbReference type="ARBA" id="ARBA00022808"/>
    </source>
</evidence>
<reference evidence="15" key="1">
    <citation type="submission" date="2025-08" db="UniProtKB">
        <authorList>
            <consortium name="RefSeq"/>
        </authorList>
    </citation>
    <scope>IDENTIFICATION</scope>
    <source>
        <tissue evidence="15">Sperm</tissue>
    </source>
</reference>
<dbReference type="NCBIfam" id="TIGR01224">
    <property type="entry name" value="hutI"/>
    <property type="match status" value="1"/>
</dbReference>
<evidence type="ECO:0000256" key="10">
    <source>
        <dbReference type="ARBA" id="ARBA00022833"/>
    </source>
</evidence>
<dbReference type="InterPro" id="IPR005920">
    <property type="entry name" value="HutI"/>
</dbReference>
<dbReference type="InterPro" id="IPR032466">
    <property type="entry name" value="Metal_Hydrolase"/>
</dbReference>
<evidence type="ECO:0000259" key="13">
    <source>
        <dbReference type="Pfam" id="PF01979"/>
    </source>
</evidence>
<protein>
    <recommendedName>
        <fullName evidence="6">Probable imidazolonepropionase</fullName>
        <ecNumber evidence="5">3.5.2.7</ecNumber>
    </recommendedName>
    <alternativeName>
        <fullName evidence="12">Amidohydrolase domain-containing protein 1</fullName>
    </alternativeName>
</protein>
<dbReference type="EC" id="3.5.2.7" evidence="5"/>
<dbReference type="PANTHER" id="PTHR42752">
    <property type="entry name" value="IMIDAZOLONEPROPIONASE"/>
    <property type="match status" value="1"/>
</dbReference>
<evidence type="ECO:0000256" key="7">
    <source>
        <dbReference type="ARBA" id="ARBA00022723"/>
    </source>
</evidence>
<dbReference type="FunFam" id="3.20.20.140:FF:000007">
    <property type="entry name" value="Imidazolonepropionase"/>
    <property type="match status" value="1"/>
</dbReference>
<keyword evidence="7" id="KW-0479">Metal-binding</keyword>
<dbReference type="GO" id="GO:0019556">
    <property type="term" value="P:L-histidine catabolic process to glutamate and formamide"/>
    <property type="evidence" value="ECO:0007669"/>
    <property type="project" value="InterPro"/>
</dbReference>
<dbReference type="InterPro" id="IPR006680">
    <property type="entry name" value="Amidohydro-rel"/>
</dbReference>
<dbReference type="PANTHER" id="PTHR42752:SF1">
    <property type="entry name" value="IMIDAZOLONEPROPIONASE-RELATED"/>
    <property type="match status" value="1"/>
</dbReference>
<evidence type="ECO:0000313" key="15">
    <source>
        <dbReference type="RefSeq" id="XP_032825675.1"/>
    </source>
</evidence>
<dbReference type="GO" id="GO:0050480">
    <property type="term" value="F:imidazolonepropionase activity"/>
    <property type="evidence" value="ECO:0007669"/>
    <property type="project" value="UniProtKB-EC"/>
</dbReference>
<evidence type="ECO:0000256" key="4">
    <source>
        <dbReference type="ARBA" id="ARBA00008002"/>
    </source>
</evidence>
<dbReference type="GO" id="GO:0046872">
    <property type="term" value="F:metal ion binding"/>
    <property type="evidence" value="ECO:0007669"/>
    <property type="project" value="UniProtKB-KW"/>
</dbReference>
<dbReference type="InterPro" id="IPR011059">
    <property type="entry name" value="Metal-dep_hydrolase_composite"/>
</dbReference>
<dbReference type="Gene3D" id="2.30.40.10">
    <property type="entry name" value="Urease, subunit C, domain 1"/>
    <property type="match status" value="1"/>
</dbReference>
<dbReference type="Gene3D" id="3.20.20.140">
    <property type="entry name" value="Metal-dependent hydrolases"/>
    <property type="match status" value="1"/>
</dbReference>
<evidence type="ECO:0000256" key="2">
    <source>
        <dbReference type="ARBA" id="ARBA00001965"/>
    </source>
</evidence>
<comment type="catalytic activity">
    <reaction evidence="1">
        <text>4-imidazolone-5-propanoate + H2O = N-formimidoyl-L-glutamate</text>
        <dbReference type="Rhea" id="RHEA:23660"/>
        <dbReference type="ChEBI" id="CHEBI:15377"/>
        <dbReference type="ChEBI" id="CHEBI:58928"/>
        <dbReference type="ChEBI" id="CHEBI:77893"/>
        <dbReference type="EC" id="3.5.2.7"/>
    </reaction>
</comment>
<evidence type="ECO:0000256" key="5">
    <source>
        <dbReference type="ARBA" id="ARBA00012864"/>
    </source>
</evidence>
<dbReference type="AlphaFoldDB" id="A0AAJ7TZ51"/>
<organism evidence="14 15">
    <name type="scientific">Petromyzon marinus</name>
    <name type="common">Sea lamprey</name>
    <dbReference type="NCBI Taxonomy" id="7757"/>
    <lineage>
        <taxon>Eukaryota</taxon>
        <taxon>Metazoa</taxon>
        <taxon>Chordata</taxon>
        <taxon>Craniata</taxon>
        <taxon>Vertebrata</taxon>
        <taxon>Cyclostomata</taxon>
        <taxon>Hyperoartia</taxon>
        <taxon>Petromyzontiformes</taxon>
        <taxon>Petromyzontidae</taxon>
        <taxon>Petromyzon</taxon>
    </lineage>
</organism>
<proteinExistence type="inferred from homology"/>
<name>A0AAJ7TZ51_PETMA</name>
<dbReference type="Proteomes" id="UP001318040">
    <property type="component" value="Chromosome 42"/>
</dbReference>
<evidence type="ECO:0000256" key="1">
    <source>
        <dbReference type="ARBA" id="ARBA00000853"/>
    </source>
</evidence>
<sequence>MSDGGVAVQVAQRLLVRGAAQVVVVCRGGQRYLAGPDMADVAIVPNGSVVVGRDGDVVAVGPAEEIAAQFEGCSFDQIIDAQGHSVIPGLVDAHTHPVWAGDRVHEFAMKLAGASYLDVHRAGGGIHSTVEWTRAAGEPQLLASLCERLRRALHAGTTVVEAKSGYGLELGTELRMLRTLERARALVPLRIVSSYCGAHAVPRGRDADGYAEEVVREHLPAVRRLVEDGSLRVELADVFLERGVFERDAARSVLRAARDLGFLLNFHGDEFTDMGAGELAAELGARAVSHLEETSDQGIAAMATARCAAVLLPSTAYVLRLKEPRARAMIDAGVIVALGSDFNPNAYCIAMPVVMNLACVRLRMSLPEALAAATINAAYALGCEERHGSLEPGKQGDMVIIAEPRWEHIIYQLGCHGDIISHVITQGNVVYEK</sequence>
<dbReference type="SUPFAM" id="SSF51338">
    <property type="entry name" value="Composite domain of metallo-dependent hydrolases"/>
    <property type="match status" value="2"/>
</dbReference>
<comment type="cofactor">
    <cofactor evidence="2">
        <name>Fe(3+)</name>
        <dbReference type="ChEBI" id="CHEBI:29034"/>
    </cofactor>
</comment>
<dbReference type="RefSeq" id="XP_032825675.1">
    <property type="nucleotide sequence ID" value="XM_032969784.1"/>
</dbReference>
<dbReference type="KEGG" id="pmrn:116951272"/>
<evidence type="ECO:0000313" key="14">
    <source>
        <dbReference type="Proteomes" id="UP001318040"/>
    </source>
</evidence>
<dbReference type="Pfam" id="PF01979">
    <property type="entry name" value="Amidohydro_1"/>
    <property type="match status" value="1"/>
</dbReference>
<dbReference type="GO" id="GO:0005737">
    <property type="term" value="C:cytoplasm"/>
    <property type="evidence" value="ECO:0007669"/>
    <property type="project" value="InterPro"/>
</dbReference>
<keyword evidence="8" id="KW-0378">Hydrolase</keyword>
<keyword evidence="9" id="KW-0369">Histidine metabolism</keyword>
<evidence type="ECO:0000256" key="6">
    <source>
        <dbReference type="ARBA" id="ARBA00013406"/>
    </source>
</evidence>
<evidence type="ECO:0000256" key="8">
    <source>
        <dbReference type="ARBA" id="ARBA00022801"/>
    </source>
</evidence>
<evidence type="ECO:0000256" key="11">
    <source>
        <dbReference type="ARBA" id="ARBA00023004"/>
    </source>
</evidence>
<keyword evidence="10" id="KW-0862">Zinc</keyword>
<gene>
    <name evidence="15" type="primary">AMDHD1</name>
</gene>
<comment type="pathway">
    <text evidence="3">Amino-acid degradation; L-histidine degradation into L-glutamate; N-formimidoyl-L-glutamate from L-histidine: step 3/3.</text>
</comment>
<evidence type="ECO:0000256" key="12">
    <source>
        <dbReference type="ARBA" id="ARBA00030968"/>
    </source>
</evidence>
<keyword evidence="14" id="KW-1185">Reference proteome</keyword>
<keyword evidence="11" id="KW-0408">Iron</keyword>
<dbReference type="CTD" id="144193"/>